<accession>A0ABR3M4Q3</accession>
<feature type="domain" description="Integrase catalytic" evidence="1">
    <location>
        <begin position="149"/>
        <end position="311"/>
    </location>
</feature>
<keyword evidence="3" id="KW-1185">Reference proteome</keyword>
<proteinExistence type="predicted"/>
<dbReference type="PANTHER" id="PTHR37984">
    <property type="entry name" value="PROTEIN CBG26694"/>
    <property type="match status" value="1"/>
</dbReference>
<dbReference type="Proteomes" id="UP001558613">
    <property type="component" value="Unassembled WGS sequence"/>
</dbReference>
<dbReference type="PANTHER" id="PTHR37984:SF15">
    <property type="entry name" value="INTEGRASE CATALYTIC DOMAIN-CONTAINING PROTEIN"/>
    <property type="match status" value="1"/>
</dbReference>
<dbReference type="SUPFAM" id="SSF53098">
    <property type="entry name" value="Ribonuclease H-like"/>
    <property type="match status" value="1"/>
</dbReference>
<dbReference type="Gene3D" id="3.30.420.10">
    <property type="entry name" value="Ribonuclease H-like superfamily/Ribonuclease H"/>
    <property type="match status" value="1"/>
</dbReference>
<gene>
    <name evidence="2" type="ORF">QQF64_009803</name>
</gene>
<dbReference type="EMBL" id="JAYMGO010000016">
    <property type="protein sequence ID" value="KAL1259226.1"/>
    <property type="molecule type" value="Genomic_DNA"/>
</dbReference>
<reference evidence="2 3" key="1">
    <citation type="submission" date="2023-09" db="EMBL/GenBank/DDBJ databases">
        <authorList>
            <person name="Wang M."/>
        </authorList>
    </citation>
    <scope>NUCLEOTIDE SEQUENCE [LARGE SCALE GENOMIC DNA]</scope>
    <source>
        <strain evidence="2">GT-2023</strain>
        <tissue evidence="2">Liver</tissue>
    </source>
</reference>
<comment type="caution">
    <text evidence="2">The sequence shown here is derived from an EMBL/GenBank/DDBJ whole genome shotgun (WGS) entry which is preliminary data.</text>
</comment>
<evidence type="ECO:0000313" key="3">
    <source>
        <dbReference type="Proteomes" id="UP001558613"/>
    </source>
</evidence>
<dbReference type="InterPro" id="IPR012337">
    <property type="entry name" value="RNaseH-like_sf"/>
</dbReference>
<protein>
    <recommendedName>
        <fullName evidence="1">Integrase catalytic domain-containing protein</fullName>
    </recommendedName>
</protein>
<evidence type="ECO:0000259" key="1">
    <source>
        <dbReference type="PROSITE" id="PS50994"/>
    </source>
</evidence>
<dbReference type="InterPro" id="IPR001584">
    <property type="entry name" value="Integrase_cat-core"/>
</dbReference>
<name>A0ABR3M4Q3_9TELE</name>
<dbReference type="PROSITE" id="PS50994">
    <property type="entry name" value="INTEGRASE"/>
    <property type="match status" value="1"/>
</dbReference>
<evidence type="ECO:0000313" key="2">
    <source>
        <dbReference type="EMBL" id="KAL1259226.1"/>
    </source>
</evidence>
<dbReference type="InterPro" id="IPR050951">
    <property type="entry name" value="Retrovirus_Pol_polyprotein"/>
</dbReference>
<sequence length="316" mass="35242">MERKRSKLSGAQFGKKRKEEEEKRAKDKACLLCYTYDVVYRPGSFNCAADCLSRLPLPMKSDGALDPDIVAFVTGLPTLSAEDFISASESRPELIMLTHGYDLDPVLVPFFLCVDGVLVMRSEYRAVVSQLVNLVHETHQGIVQTKKRLPPDPWQKLGIDIVGPFDSGPSDCRFAISLIDYHSKWPEVAFALNVTAKVVTSFLHSVFSRAAGNPQCVIMDSSPQFLFSVFAGFLKERGISHVRSSLYYPQGNGVMERWNKVLKECILSAEQMGKPWKHAVTEFLQNYRATSHSTSTSTTSTSSQNVYKAKHFSCGP</sequence>
<organism evidence="2 3">
    <name type="scientific">Cirrhinus molitorella</name>
    <name type="common">mud carp</name>
    <dbReference type="NCBI Taxonomy" id="172907"/>
    <lineage>
        <taxon>Eukaryota</taxon>
        <taxon>Metazoa</taxon>
        <taxon>Chordata</taxon>
        <taxon>Craniata</taxon>
        <taxon>Vertebrata</taxon>
        <taxon>Euteleostomi</taxon>
        <taxon>Actinopterygii</taxon>
        <taxon>Neopterygii</taxon>
        <taxon>Teleostei</taxon>
        <taxon>Ostariophysi</taxon>
        <taxon>Cypriniformes</taxon>
        <taxon>Cyprinidae</taxon>
        <taxon>Labeoninae</taxon>
        <taxon>Labeonini</taxon>
        <taxon>Cirrhinus</taxon>
    </lineage>
</organism>
<dbReference type="InterPro" id="IPR036397">
    <property type="entry name" value="RNaseH_sf"/>
</dbReference>